<evidence type="ECO:0000313" key="2">
    <source>
        <dbReference type="EMBL" id="KMZ67306.1"/>
    </source>
</evidence>
<organism evidence="2 3">
    <name type="scientific">Zostera marina</name>
    <name type="common">Eelgrass</name>
    <dbReference type="NCBI Taxonomy" id="29655"/>
    <lineage>
        <taxon>Eukaryota</taxon>
        <taxon>Viridiplantae</taxon>
        <taxon>Streptophyta</taxon>
        <taxon>Embryophyta</taxon>
        <taxon>Tracheophyta</taxon>
        <taxon>Spermatophyta</taxon>
        <taxon>Magnoliopsida</taxon>
        <taxon>Liliopsida</taxon>
        <taxon>Zosteraceae</taxon>
        <taxon>Zostera</taxon>
    </lineage>
</organism>
<dbReference type="EMBL" id="LFYR01000915">
    <property type="protein sequence ID" value="KMZ67306.1"/>
    <property type="molecule type" value="Genomic_DNA"/>
</dbReference>
<name>A0A0K9PEC5_ZOSMR</name>
<reference evidence="3" key="1">
    <citation type="journal article" date="2016" name="Nature">
        <title>The genome of the seagrass Zostera marina reveals angiosperm adaptation to the sea.</title>
        <authorList>
            <person name="Olsen J.L."/>
            <person name="Rouze P."/>
            <person name="Verhelst B."/>
            <person name="Lin Y.-C."/>
            <person name="Bayer T."/>
            <person name="Collen J."/>
            <person name="Dattolo E."/>
            <person name="De Paoli E."/>
            <person name="Dittami S."/>
            <person name="Maumus F."/>
            <person name="Michel G."/>
            <person name="Kersting A."/>
            <person name="Lauritano C."/>
            <person name="Lohaus R."/>
            <person name="Toepel M."/>
            <person name="Tonon T."/>
            <person name="Vanneste K."/>
            <person name="Amirebrahimi M."/>
            <person name="Brakel J."/>
            <person name="Bostroem C."/>
            <person name="Chovatia M."/>
            <person name="Grimwood J."/>
            <person name="Jenkins J.W."/>
            <person name="Jueterbock A."/>
            <person name="Mraz A."/>
            <person name="Stam W.T."/>
            <person name="Tice H."/>
            <person name="Bornberg-Bauer E."/>
            <person name="Green P.J."/>
            <person name="Pearson G.A."/>
            <person name="Procaccini G."/>
            <person name="Duarte C.M."/>
            <person name="Schmutz J."/>
            <person name="Reusch T.B.H."/>
            <person name="Van de Peer Y."/>
        </authorList>
    </citation>
    <scope>NUCLEOTIDE SEQUENCE [LARGE SCALE GENOMIC DNA]</scope>
    <source>
        <strain evidence="3">cv. Finnish</strain>
    </source>
</reference>
<gene>
    <name evidence="2" type="ORF">ZOSMA_26G00550</name>
</gene>
<keyword evidence="3" id="KW-1185">Reference proteome</keyword>
<feature type="region of interest" description="Disordered" evidence="1">
    <location>
        <begin position="781"/>
        <end position="832"/>
    </location>
</feature>
<dbReference type="PANTHER" id="PTHR34465:SF4">
    <property type="entry name" value="CARBOXYL-TERMINAL HYDROLASE-LIKE PROTEIN, PUTATIVE (DUF627 AND DUF629)-RELATED"/>
    <property type="match status" value="1"/>
</dbReference>
<dbReference type="AlphaFoldDB" id="A0A0K9PEC5"/>
<dbReference type="PANTHER" id="PTHR34465">
    <property type="entry name" value="CARBOXYL-TERMINAL HYDROLASE-LIKE PROTEIN, PUTATIVE (DUF627 AND DUF629)-RELATED"/>
    <property type="match status" value="1"/>
</dbReference>
<accession>A0A0K9PEC5</accession>
<evidence type="ECO:0000256" key="1">
    <source>
        <dbReference type="SAM" id="MobiDB-lite"/>
    </source>
</evidence>
<comment type="caution">
    <text evidence="2">The sequence shown here is derived from an EMBL/GenBank/DDBJ whole genome shotgun (WGS) entry which is preliminary data.</text>
</comment>
<protein>
    <submittedName>
        <fullName evidence="2">Uncharacterized protein</fullName>
    </submittedName>
</protein>
<dbReference type="Proteomes" id="UP000036987">
    <property type="component" value="Unassembled WGS sequence"/>
</dbReference>
<proteinExistence type="predicted"/>
<evidence type="ECO:0000313" key="3">
    <source>
        <dbReference type="Proteomes" id="UP000036987"/>
    </source>
</evidence>
<feature type="compositionally biased region" description="Basic and acidic residues" evidence="1">
    <location>
        <begin position="822"/>
        <end position="832"/>
    </location>
</feature>
<feature type="compositionally biased region" description="Basic residues" evidence="1">
    <location>
        <begin position="785"/>
        <end position="798"/>
    </location>
</feature>
<sequence>MGDEIKSCVDKMIGIYKSRGPSKALKLSQKALKDYPEFPLFHRLNAMFLYESDRSKLPFACVSSLNSVVKNPCSLEFRYYQIKLLSQLCKQNDVVQNLSIIYECETALHIWNPEETYWEYYRCLIDEKSFAHGMSKEEAVKFYKVAIINLMECIYREIDNLSQGLLDTMFFPYDDRHPIERLKITADLINGDHSNCALVYRMHSKFCFEYAVTVEDCDEKKKVLRKSLISARLAHVMFDSSCDYLINFCTKTLQCKSKISTGLLRQIKDKLKGALKWDMSIEPYYMRLIPDRFTDVIDLVDYNDNCIRALLIYIKTMEEKCFRQDIKYGDNHHRDFILTYCKYLEEGGLKKFLEESIVFAKNILYLLNNIPNINKCDENHKSDLQRKVVRESSYVSDIVDEIIEIYKKRGPSEAKIQTFDALAKYSSSAILQRLASKFIYDTDRSEIDFALEYAKKAVSSCETSLEHRYHQASLLFTKAVTVSPKDIMLYWEIIWLCHQATNMNRVSVESLQLFRIFHNYKVEDLNTEEKIVDYLRYLFENLTNMCFRAIDGIPKKLVDSFRHGNIEEKLSSMNEMLNSKFRLNPFFFRVYSQFCFEYVVLKNVDSKIKWLSRSHICAKAAMKSFPYSMDYKITYFTRKLQVLCFTPGELQVLKKNLKAILGFNNNCEPYYKYLVQNDLSTPEELRFYFDNVIMMLLVYVKLIEEVDQNIENQNTKFGEELKLKRTIRNIEAYCGFLDEYKDLKEFALRSRFYNWDIRYLLENPPMVFWVKGVDKSEYLQQDSSKKKRKKNKKSRRRKFMVDQEEDKESDICCQIEDDNDDSIAHEEKEEEN</sequence>